<dbReference type="KEGG" id="palr:HGI30_00945"/>
<sequence length="424" mass="46908">MKIAIIGAGSTYTPELMEGIIKRSGSLPVRELALMDIDARKLDIVGDLSARMAAAAGMDCRVVKTQELDEALRGADFVLGQIRVGKLPARVLDEQIPLKYGMIGQETCGIGGFFKAMRTIPVMLDIARRMEQLCPDAWLINFSNPAGILTEAILNHSKIKMLGLCNVPYNMTKSIRSKMELPEARLTYVGLNHLSWITGIEQDGRDYLQDALAQGLNSETMKNIPASGFSQELVQAVGAIPSSYLEYYYFKNKKLDLLKNAEQSRGQRCMEIEEELLGLYEDAKLHVKPELLASRGGANYSEVAISLVDAIWNDKQEEHVVNLLNQGALDFMEDTDAVEITAVIGKDGAKPIPVRGLDNAHIRDYMRMVKAYERETVAAAVAGSEEAAMRALLMNPLVGDYDAARACFDELKEAHREHLPQFRA</sequence>
<comment type="cofactor">
    <cofactor evidence="10">
        <name>NAD(+)</name>
        <dbReference type="ChEBI" id="CHEBI:57540"/>
    </cofactor>
    <text evidence="10">Binds 1 NAD(+) per subunit.</text>
</comment>
<proteinExistence type="inferred from homology"/>
<keyword evidence="13" id="KW-1185">Reference proteome</keyword>
<dbReference type="GO" id="GO:0016616">
    <property type="term" value="F:oxidoreductase activity, acting on the CH-OH group of donors, NAD or NADP as acceptor"/>
    <property type="evidence" value="ECO:0007669"/>
    <property type="project" value="InterPro"/>
</dbReference>
<dbReference type="CDD" id="cd05296">
    <property type="entry name" value="GH4_P_beta_glucosidase"/>
    <property type="match status" value="1"/>
</dbReference>
<dbReference type="PRINTS" id="PR00732">
    <property type="entry name" value="GLHYDRLASE4"/>
</dbReference>
<evidence type="ECO:0000256" key="10">
    <source>
        <dbReference type="RuleBase" id="RU361152"/>
    </source>
</evidence>
<evidence type="ECO:0000259" key="11">
    <source>
        <dbReference type="Pfam" id="PF11975"/>
    </source>
</evidence>
<dbReference type="InterPro" id="IPR036291">
    <property type="entry name" value="NAD(P)-bd_dom_sf"/>
</dbReference>
<feature type="domain" description="Glycosyl hydrolase family 4 C-terminal" evidence="11">
    <location>
        <begin position="188"/>
        <end position="398"/>
    </location>
</feature>
<evidence type="ECO:0000313" key="12">
    <source>
        <dbReference type="EMBL" id="QJC50308.1"/>
    </source>
</evidence>
<feature type="site" description="Increases basicity of active site Tyr" evidence="9">
    <location>
        <position position="106"/>
    </location>
</feature>
<dbReference type="Gene3D" id="3.40.50.720">
    <property type="entry name" value="NAD(P)-binding Rossmann-like Domain"/>
    <property type="match status" value="1"/>
</dbReference>
<accession>A0A6H2GT34</accession>
<dbReference type="GO" id="GO:0046872">
    <property type="term" value="F:metal ion binding"/>
    <property type="evidence" value="ECO:0007669"/>
    <property type="project" value="UniProtKB-KW"/>
</dbReference>
<keyword evidence="2 8" id="KW-0479">Metal-binding</keyword>
<keyword evidence="8" id="KW-0533">Nickel</keyword>
<feature type="binding site" evidence="8">
    <location>
        <position position="165"/>
    </location>
    <ligand>
        <name>Mn(2+)</name>
        <dbReference type="ChEBI" id="CHEBI:29035"/>
    </ligand>
</feature>
<evidence type="ECO:0000256" key="9">
    <source>
        <dbReference type="PIRSR" id="PIRSR601088-4"/>
    </source>
</evidence>
<dbReference type="GO" id="GO:0004553">
    <property type="term" value="F:hydrolase activity, hydrolyzing O-glycosyl compounds"/>
    <property type="evidence" value="ECO:0007669"/>
    <property type="project" value="InterPro"/>
</dbReference>
<feature type="binding site" evidence="7">
    <location>
        <position position="90"/>
    </location>
    <ligand>
        <name>substrate</name>
    </ligand>
</feature>
<evidence type="ECO:0000256" key="2">
    <source>
        <dbReference type="ARBA" id="ARBA00022723"/>
    </source>
</evidence>
<dbReference type="RefSeq" id="WP_168905991.1">
    <property type="nucleotide sequence ID" value="NZ_CP051428.1"/>
</dbReference>
<dbReference type="EMBL" id="CP051428">
    <property type="protein sequence ID" value="QJC50308.1"/>
    <property type="molecule type" value="Genomic_DNA"/>
</dbReference>
<feature type="binding site" evidence="7">
    <location>
        <position position="144"/>
    </location>
    <ligand>
        <name>substrate</name>
    </ligand>
</feature>
<dbReference type="Pfam" id="PF02056">
    <property type="entry name" value="Glyco_hydro_4"/>
    <property type="match status" value="1"/>
</dbReference>
<dbReference type="InterPro" id="IPR001088">
    <property type="entry name" value="Glyco_hydro_4"/>
</dbReference>
<protein>
    <submittedName>
        <fullName evidence="12">6-phospho-beta-glucosidase</fullName>
    </submittedName>
</protein>
<dbReference type="SUPFAM" id="SSF51735">
    <property type="entry name" value="NAD(P)-binding Rossmann-fold domains"/>
    <property type="match status" value="1"/>
</dbReference>
<evidence type="ECO:0000256" key="1">
    <source>
        <dbReference type="ARBA" id="ARBA00010141"/>
    </source>
</evidence>
<reference evidence="12 13" key="1">
    <citation type="submission" date="2020-04" db="EMBL/GenBank/DDBJ databases">
        <title>Novel Paenibacillus strain UniB2 isolated from commercial digestive syrup.</title>
        <authorList>
            <person name="Thorat V."/>
            <person name="Kirdat K."/>
            <person name="Tiwarekar B."/>
            <person name="Yadav A."/>
        </authorList>
    </citation>
    <scope>NUCLEOTIDE SEQUENCE [LARGE SCALE GENOMIC DNA]</scope>
    <source>
        <strain evidence="12 13">UniB2</strain>
    </source>
</reference>
<evidence type="ECO:0000256" key="8">
    <source>
        <dbReference type="PIRSR" id="PIRSR601088-3"/>
    </source>
</evidence>
<evidence type="ECO:0000256" key="4">
    <source>
        <dbReference type="ARBA" id="ARBA00023027"/>
    </source>
</evidence>
<dbReference type="AlphaFoldDB" id="A0A6H2GT34"/>
<dbReference type="InterPro" id="IPR019802">
    <property type="entry name" value="GlycHydrolase_4_CS"/>
</dbReference>
<evidence type="ECO:0000256" key="3">
    <source>
        <dbReference type="ARBA" id="ARBA00022801"/>
    </source>
</evidence>
<keyword evidence="6 10" id="KW-0326">Glycosidase</keyword>
<keyword evidence="8" id="KW-0408">Iron</keyword>
<evidence type="ECO:0000256" key="5">
    <source>
        <dbReference type="ARBA" id="ARBA00023211"/>
    </source>
</evidence>
<dbReference type="PROSITE" id="PS01324">
    <property type="entry name" value="GLYCOSYL_HYDROL_F4"/>
    <property type="match status" value="1"/>
</dbReference>
<dbReference type="InterPro" id="IPR022616">
    <property type="entry name" value="Glyco_hydro_4_C"/>
</dbReference>
<organism evidence="12 13">
    <name type="scientific">Paenibacillus albicereus</name>
    <dbReference type="NCBI Taxonomy" id="2726185"/>
    <lineage>
        <taxon>Bacteria</taxon>
        <taxon>Bacillati</taxon>
        <taxon>Bacillota</taxon>
        <taxon>Bacilli</taxon>
        <taxon>Bacillales</taxon>
        <taxon>Paenibacillaceae</taxon>
        <taxon>Paenibacillus</taxon>
    </lineage>
</organism>
<dbReference type="Gene3D" id="3.90.110.10">
    <property type="entry name" value="Lactate dehydrogenase/glycoside hydrolase, family 4, C-terminal"/>
    <property type="match status" value="1"/>
</dbReference>
<evidence type="ECO:0000256" key="7">
    <source>
        <dbReference type="PIRSR" id="PIRSR601088-2"/>
    </source>
</evidence>
<name>A0A6H2GT34_9BACL</name>
<gene>
    <name evidence="12" type="ORF">HGI30_00945</name>
</gene>
<evidence type="ECO:0000256" key="6">
    <source>
        <dbReference type="ARBA" id="ARBA00023295"/>
    </source>
</evidence>
<dbReference type="SUPFAM" id="SSF56327">
    <property type="entry name" value="LDH C-terminal domain-like"/>
    <property type="match status" value="1"/>
</dbReference>
<dbReference type="Proteomes" id="UP000502136">
    <property type="component" value="Chromosome"/>
</dbReference>
<dbReference type="PANTHER" id="PTHR32092">
    <property type="entry name" value="6-PHOSPHO-BETA-GLUCOSIDASE-RELATED"/>
    <property type="match status" value="1"/>
</dbReference>
<evidence type="ECO:0000313" key="13">
    <source>
        <dbReference type="Proteomes" id="UP000502136"/>
    </source>
</evidence>
<feature type="binding site" evidence="8">
    <location>
        <position position="193"/>
    </location>
    <ligand>
        <name>Mn(2+)</name>
        <dbReference type="ChEBI" id="CHEBI:29035"/>
    </ligand>
</feature>
<keyword evidence="3 10" id="KW-0378">Hydrolase</keyword>
<dbReference type="PANTHER" id="PTHR32092:SF5">
    <property type="entry name" value="6-PHOSPHO-BETA-GLUCOSIDASE"/>
    <property type="match status" value="1"/>
</dbReference>
<comment type="similarity">
    <text evidence="1 10">Belongs to the glycosyl hydrolase 4 family.</text>
</comment>
<dbReference type="InterPro" id="IPR015955">
    <property type="entry name" value="Lactate_DH/Glyco_Ohase_4_C"/>
</dbReference>
<keyword evidence="5 8" id="KW-0464">Manganese</keyword>
<keyword evidence="8" id="KW-0170">Cobalt</keyword>
<dbReference type="Pfam" id="PF11975">
    <property type="entry name" value="Glyco_hydro_4C"/>
    <property type="match status" value="1"/>
</dbReference>
<dbReference type="GO" id="GO:0005975">
    <property type="term" value="P:carbohydrate metabolic process"/>
    <property type="evidence" value="ECO:0007669"/>
    <property type="project" value="InterPro"/>
</dbReference>
<keyword evidence="4 10" id="KW-0520">NAD</keyword>